<comment type="caution">
    <text evidence="1">The sequence shown here is derived from an EMBL/GenBank/DDBJ whole genome shotgun (WGS) entry which is preliminary data.</text>
</comment>
<organism evidence="1 2">
    <name type="scientific">Handroanthus impetiginosus</name>
    <dbReference type="NCBI Taxonomy" id="429701"/>
    <lineage>
        <taxon>Eukaryota</taxon>
        <taxon>Viridiplantae</taxon>
        <taxon>Streptophyta</taxon>
        <taxon>Embryophyta</taxon>
        <taxon>Tracheophyta</taxon>
        <taxon>Spermatophyta</taxon>
        <taxon>Magnoliopsida</taxon>
        <taxon>eudicotyledons</taxon>
        <taxon>Gunneridae</taxon>
        <taxon>Pentapetalae</taxon>
        <taxon>asterids</taxon>
        <taxon>lamiids</taxon>
        <taxon>Lamiales</taxon>
        <taxon>Bignoniaceae</taxon>
        <taxon>Crescentiina</taxon>
        <taxon>Tabebuia alliance</taxon>
        <taxon>Handroanthus</taxon>
    </lineage>
</organism>
<evidence type="ECO:0000313" key="2">
    <source>
        <dbReference type="Proteomes" id="UP000231279"/>
    </source>
</evidence>
<reference evidence="2" key="1">
    <citation type="journal article" date="2018" name="Gigascience">
        <title>Genome assembly of the Pink Ipe (Handroanthus impetiginosus, Bignoniaceae), a highly valued, ecologically keystone Neotropical timber forest tree.</title>
        <authorList>
            <person name="Silva-Junior O.B."/>
            <person name="Grattapaglia D."/>
            <person name="Novaes E."/>
            <person name="Collevatti R.G."/>
        </authorList>
    </citation>
    <scope>NUCLEOTIDE SEQUENCE [LARGE SCALE GENOMIC DNA]</scope>
    <source>
        <strain evidence="2">cv. UFG-1</strain>
    </source>
</reference>
<keyword evidence="2" id="KW-1185">Reference proteome</keyword>
<evidence type="ECO:0000313" key="1">
    <source>
        <dbReference type="EMBL" id="PIN26884.1"/>
    </source>
</evidence>
<sequence>MLFYRHTHTHTHYIKENADKPRNGFILTKIFQLSIIPQENSPKSSVMETALVPSSLRRIRRSSTLMFLHDSSRASQATTTLLLSYSPIFCFSSDVVSEDMVITQMLSSHLWSTKNQLSFHELHLDTSRIS</sequence>
<dbReference type="Proteomes" id="UP000231279">
    <property type="component" value="Unassembled WGS sequence"/>
</dbReference>
<name>A0A2G9IAW0_9LAMI</name>
<dbReference type="EMBL" id="NKXS01000037">
    <property type="protein sequence ID" value="PIN26884.1"/>
    <property type="molecule type" value="Genomic_DNA"/>
</dbReference>
<proteinExistence type="predicted"/>
<dbReference type="AlphaFoldDB" id="A0A2G9IAW0"/>
<gene>
    <name evidence="1" type="ORF">CDL12_00377</name>
</gene>
<accession>A0A2G9IAW0</accession>
<protein>
    <submittedName>
        <fullName evidence="1">Uncharacterized protein</fullName>
    </submittedName>
</protein>